<dbReference type="GO" id="GO:0003677">
    <property type="term" value="F:DNA binding"/>
    <property type="evidence" value="ECO:0007669"/>
    <property type="project" value="UniProtKB-KW"/>
</dbReference>
<protein>
    <submittedName>
        <fullName evidence="1">Homeobox protein like</fullName>
    </submittedName>
</protein>
<name>A0A2R6R3S1_ACTCC</name>
<accession>A0A2R6R3S1</accession>
<dbReference type="OMA" id="MSNHQEN"/>
<dbReference type="STRING" id="1590841.A0A2R6R3S1"/>
<sequence length="274" mass="31424">MINSEVNCNVLGNSGTGMPPDYKHSPLVKKIALRDVQNDNRSLIHSHPECSPDLERHIVRTIKVSGTKRLTPECPLSPPLDPSLRKNDVNDQLVHTQRKFESEPDKGRMQDSLDKLAYWPLSSSKHYFHKQEELTRQQSQMRESNLYCAPEVRRNHMASMMTFPYGGPAVSNSIEKHGNGQPAADSKATDDQLRKERYLHLQKFLKQCDEFIQRDYIQVLVNVSPAELSRHAIELEKRAIQLTVEEGKQMQRMKALNILGRSDSTNNRSLRNEN</sequence>
<reference evidence="2" key="2">
    <citation type="journal article" date="2018" name="BMC Genomics">
        <title>A manually annotated Actinidia chinensis var. chinensis (kiwifruit) genome highlights the challenges associated with draft genomes and gene prediction in plants.</title>
        <authorList>
            <person name="Pilkington S.M."/>
            <person name="Crowhurst R."/>
            <person name="Hilario E."/>
            <person name="Nardozza S."/>
            <person name="Fraser L."/>
            <person name="Peng Y."/>
            <person name="Gunaseelan K."/>
            <person name="Simpson R."/>
            <person name="Tahir J."/>
            <person name="Deroles S.C."/>
            <person name="Templeton K."/>
            <person name="Luo Z."/>
            <person name="Davy M."/>
            <person name="Cheng C."/>
            <person name="McNeilage M."/>
            <person name="Scaglione D."/>
            <person name="Liu Y."/>
            <person name="Zhang Q."/>
            <person name="Datson P."/>
            <person name="De Silva N."/>
            <person name="Gardiner S.E."/>
            <person name="Bassett H."/>
            <person name="Chagne D."/>
            <person name="McCallum J."/>
            <person name="Dzierzon H."/>
            <person name="Deng C."/>
            <person name="Wang Y.Y."/>
            <person name="Barron L."/>
            <person name="Manako K."/>
            <person name="Bowen J."/>
            <person name="Foster T.M."/>
            <person name="Erridge Z.A."/>
            <person name="Tiffin H."/>
            <person name="Waite C.N."/>
            <person name="Davies K.M."/>
            <person name="Grierson E.P."/>
            <person name="Laing W.A."/>
            <person name="Kirk R."/>
            <person name="Chen X."/>
            <person name="Wood M."/>
            <person name="Montefiori M."/>
            <person name="Brummell D.A."/>
            <person name="Schwinn K.E."/>
            <person name="Catanach A."/>
            <person name="Fullerton C."/>
            <person name="Li D."/>
            <person name="Meiyalaghan S."/>
            <person name="Nieuwenhuizen N."/>
            <person name="Read N."/>
            <person name="Prakash R."/>
            <person name="Hunter D."/>
            <person name="Zhang H."/>
            <person name="McKenzie M."/>
            <person name="Knabel M."/>
            <person name="Harris A."/>
            <person name="Allan A.C."/>
            <person name="Gleave A."/>
            <person name="Chen A."/>
            <person name="Janssen B.J."/>
            <person name="Plunkett B."/>
            <person name="Ampomah-Dwamena C."/>
            <person name="Voogd C."/>
            <person name="Leif D."/>
            <person name="Lafferty D."/>
            <person name="Souleyre E.J.F."/>
            <person name="Varkonyi-Gasic E."/>
            <person name="Gambi F."/>
            <person name="Hanley J."/>
            <person name="Yao J.L."/>
            <person name="Cheung J."/>
            <person name="David K.M."/>
            <person name="Warren B."/>
            <person name="Marsh K."/>
            <person name="Snowden K.C."/>
            <person name="Lin-Wang K."/>
            <person name="Brian L."/>
            <person name="Martinez-Sanchez M."/>
            <person name="Wang M."/>
            <person name="Ileperuma N."/>
            <person name="Macnee N."/>
            <person name="Campin R."/>
            <person name="McAtee P."/>
            <person name="Drummond R.S.M."/>
            <person name="Espley R.V."/>
            <person name="Ireland H.S."/>
            <person name="Wu R."/>
            <person name="Atkinson R.G."/>
            <person name="Karunairetnam S."/>
            <person name="Bulley S."/>
            <person name="Chunkath S."/>
            <person name="Hanley Z."/>
            <person name="Storey R."/>
            <person name="Thrimawithana A.H."/>
            <person name="Thomson S."/>
            <person name="David C."/>
            <person name="Testolin R."/>
            <person name="Huang H."/>
            <person name="Hellens R.P."/>
            <person name="Schaffer R.J."/>
        </authorList>
    </citation>
    <scope>NUCLEOTIDE SEQUENCE [LARGE SCALE GENOMIC DNA]</scope>
    <source>
        <strain evidence="2">cv. Red5</strain>
    </source>
</reference>
<evidence type="ECO:0000313" key="2">
    <source>
        <dbReference type="Proteomes" id="UP000241394"/>
    </source>
</evidence>
<reference evidence="1 2" key="1">
    <citation type="submission" date="2017-07" db="EMBL/GenBank/DDBJ databases">
        <title>An improved, manually edited Actinidia chinensis var. chinensis (kiwifruit) genome highlights the challenges associated with draft genomes and gene prediction in plants.</title>
        <authorList>
            <person name="Pilkington S."/>
            <person name="Crowhurst R."/>
            <person name="Hilario E."/>
            <person name="Nardozza S."/>
            <person name="Fraser L."/>
            <person name="Peng Y."/>
            <person name="Gunaseelan K."/>
            <person name="Simpson R."/>
            <person name="Tahir J."/>
            <person name="Deroles S."/>
            <person name="Templeton K."/>
            <person name="Luo Z."/>
            <person name="Davy M."/>
            <person name="Cheng C."/>
            <person name="Mcneilage M."/>
            <person name="Scaglione D."/>
            <person name="Liu Y."/>
            <person name="Zhang Q."/>
            <person name="Datson P."/>
            <person name="De Silva N."/>
            <person name="Gardiner S."/>
            <person name="Bassett H."/>
            <person name="Chagne D."/>
            <person name="Mccallum J."/>
            <person name="Dzierzon H."/>
            <person name="Deng C."/>
            <person name="Wang Y.-Y."/>
            <person name="Barron N."/>
            <person name="Manako K."/>
            <person name="Bowen J."/>
            <person name="Foster T."/>
            <person name="Erridge Z."/>
            <person name="Tiffin H."/>
            <person name="Waite C."/>
            <person name="Davies K."/>
            <person name="Grierson E."/>
            <person name="Laing W."/>
            <person name="Kirk R."/>
            <person name="Chen X."/>
            <person name="Wood M."/>
            <person name="Montefiori M."/>
            <person name="Brummell D."/>
            <person name="Schwinn K."/>
            <person name="Catanach A."/>
            <person name="Fullerton C."/>
            <person name="Li D."/>
            <person name="Meiyalaghan S."/>
            <person name="Nieuwenhuizen N."/>
            <person name="Read N."/>
            <person name="Prakash R."/>
            <person name="Hunter D."/>
            <person name="Zhang H."/>
            <person name="Mckenzie M."/>
            <person name="Knabel M."/>
            <person name="Harris A."/>
            <person name="Allan A."/>
            <person name="Chen A."/>
            <person name="Janssen B."/>
            <person name="Plunkett B."/>
            <person name="Dwamena C."/>
            <person name="Voogd C."/>
            <person name="Leif D."/>
            <person name="Lafferty D."/>
            <person name="Souleyre E."/>
            <person name="Varkonyi-Gasic E."/>
            <person name="Gambi F."/>
            <person name="Hanley J."/>
            <person name="Yao J.-L."/>
            <person name="Cheung J."/>
            <person name="David K."/>
            <person name="Warren B."/>
            <person name="Marsh K."/>
            <person name="Snowden K."/>
            <person name="Lin-Wang K."/>
            <person name="Brian L."/>
            <person name="Martinez-Sanchez M."/>
            <person name="Wang M."/>
            <person name="Ileperuma N."/>
            <person name="Macnee N."/>
            <person name="Campin R."/>
            <person name="Mcatee P."/>
            <person name="Drummond R."/>
            <person name="Espley R."/>
            <person name="Ireland H."/>
            <person name="Wu R."/>
            <person name="Atkinson R."/>
            <person name="Karunairetnam S."/>
            <person name="Bulley S."/>
            <person name="Chunkath S."/>
            <person name="Hanley Z."/>
            <person name="Storey R."/>
            <person name="Thrimawithana A."/>
            <person name="Thomson S."/>
            <person name="David C."/>
            <person name="Testolin R."/>
        </authorList>
    </citation>
    <scope>NUCLEOTIDE SEQUENCE [LARGE SCALE GENOMIC DNA]</scope>
    <source>
        <strain evidence="2">cv. Red5</strain>
        <tissue evidence="1">Young leaf</tissue>
    </source>
</reference>
<dbReference type="PANTHER" id="PTHR34555">
    <property type="entry name" value="INTEGRAL MEMBRANE HEMOLYSIN-III-LIKE PROTEIN"/>
    <property type="match status" value="1"/>
</dbReference>
<keyword evidence="1" id="KW-0371">Homeobox</keyword>
<dbReference type="OrthoDB" id="1925139at2759"/>
<dbReference type="EMBL" id="NKQK01000010">
    <property type="protein sequence ID" value="PSS19876.1"/>
    <property type="molecule type" value="Genomic_DNA"/>
</dbReference>
<dbReference type="Gramene" id="PSS19876">
    <property type="protein sequence ID" value="PSS19876"/>
    <property type="gene ID" value="CEY00_Acc11919"/>
</dbReference>
<comment type="caution">
    <text evidence="1">The sequence shown here is derived from an EMBL/GenBank/DDBJ whole genome shotgun (WGS) entry which is preliminary data.</text>
</comment>
<dbReference type="FunCoup" id="A0A2R6R3S1">
    <property type="interactions" value="1336"/>
</dbReference>
<dbReference type="PANTHER" id="PTHR34555:SF7">
    <property type="entry name" value="DUF3741 DOMAIN-CONTAINING PROTEIN"/>
    <property type="match status" value="1"/>
</dbReference>
<organism evidence="1 2">
    <name type="scientific">Actinidia chinensis var. chinensis</name>
    <name type="common">Chinese soft-hair kiwi</name>
    <dbReference type="NCBI Taxonomy" id="1590841"/>
    <lineage>
        <taxon>Eukaryota</taxon>
        <taxon>Viridiplantae</taxon>
        <taxon>Streptophyta</taxon>
        <taxon>Embryophyta</taxon>
        <taxon>Tracheophyta</taxon>
        <taxon>Spermatophyta</taxon>
        <taxon>Magnoliopsida</taxon>
        <taxon>eudicotyledons</taxon>
        <taxon>Gunneridae</taxon>
        <taxon>Pentapetalae</taxon>
        <taxon>asterids</taxon>
        <taxon>Ericales</taxon>
        <taxon>Actinidiaceae</taxon>
        <taxon>Actinidia</taxon>
    </lineage>
</organism>
<dbReference type="Proteomes" id="UP000241394">
    <property type="component" value="Chromosome LG10"/>
</dbReference>
<proteinExistence type="predicted"/>
<dbReference type="InParanoid" id="A0A2R6R3S1"/>
<evidence type="ECO:0000313" key="1">
    <source>
        <dbReference type="EMBL" id="PSS19876.1"/>
    </source>
</evidence>
<gene>
    <name evidence="1" type="ORF">CEY00_Acc11919</name>
</gene>
<keyword evidence="2" id="KW-1185">Reference proteome</keyword>
<keyword evidence="1" id="KW-0238">DNA-binding</keyword>
<dbReference type="AlphaFoldDB" id="A0A2R6R3S1"/>